<feature type="region of interest" description="Disordered" evidence="1">
    <location>
        <begin position="1"/>
        <end position="115"/>
    </location>
</feature>
<comment type="caution">
    <text evidence="2">The sequence shown here is derived from an EMBL/GenBank/DDBJ whole genome shotgun (WGS) entry which is preliminary data.</text>
</comment>
<dbReference type="EMBL" id="CAVLEF010000002">
    <property type="protein sequence ID" value="CAK1540869.1"/>
    <property type="molecule type" value="Genomic_DNA"/>
</dbReference>
<dbReference type="AlphaFoldDB" id="A0AAV1IVZ0"/>
<proteinExistence type="predicted"/>
<dbReference type="Proteomes" id="UP001497472">
    <property type="component" value="Unassembled WGS sequence"/>
</dbReference>
<name>A0AAV1IVZ0_9NEOP</name>
<evidence type="ECO:0000313" key="2">
    <source>
        <dbReference type="EMBL" id="CAK1540869.1"/>
    </source>
</evidence>
<feature type="compositionally biased region" description="Polar residues" evidence="1">
    <location>
        <begin position="70"/>
        <end position="83"/>
    </location>
</feature>
<gene>
    <name evidence="2" type="ORF">LNINA_LOCUS890</name>
</gene>
<sequence length="373" mass="42666">MSSIARTPPPKRLSQPLTETLHDTRHDRTMVLDNSNDKQKPKENGPQGLVQRQVVRFSLSPPAHHKSQDKQVPTRAQTVVKSNESVKPRMERKAASGPTTKKEGRAEEGKAEKENVMGLLDRIDKLIDDSRNLRGDIKEGIKKAIKSLRLMAREIKEGNKQENREAQTQTEGEIAEEEKEIEEKEKDTKLTGDLMKELRVQRKIIEKEFKELKKELPKMTAMIEEFKREDEATKKELREALEQGNKAITELKTYASVAATTVKTGERGSKMIEHQTAKYAITVASEGKETSGEVLEEIRKTVDAKKTGLRVDRIRKIKDQRVIVGCESREELERVKEKLKKNNKLRANHNAFEQECPVRKKWDRLARAAVAYC</sequence>
<reference evidence="2 3" key="1">
    <citation type="submission" date="2023-11" db="EMBL/GenBank/DDBJ databases">
        <authorList>
            <person name="Okamura Y."/>
        </authorList>
    </citation>
    <scope>NUCLEOTIDE SEQUENCE [LARGE SCALE GENOMIC DNA]</scope>
</reference>
<feature type="region of interest" description="Disordered" evidence="1">
    <location>
        <begin position="159"/>
        <end position="188"/>
    </location>
</feature>
<keyword evidence="3" id="KW-1185">Reference proteome</keyword>
<evidence type="ECO:0000256" key="1">
    <source>
        <dbReference type="SAM" id="MobiDB-lite"/>
    </source>
</evidence>
<feature type="compositionally biased region" description="Basic and acidic residues" evidence="1">
    <location>
        <begin position="84"/>
        <end position="115"/>
    </location>
</feature>
<protein>
    <submittedName>
        <fullName evidence="2">Uncharacterized protein</fullName>
    </submittedName>
</protein>
<feature type="compositionally biased region" description="Basic and acidic residues" evidence="1">
    <location>
        <begin position="20"/>
        <end position="43"/>
    </location>
</feature>
<accession>A0AAV1IVZ0</accession>
<evidence type="ECO:0000313" key="3">
    <source>
        <dbReference type="Proteomes" id="UP001497472"/>
    </source>
</evidence>
<organism evidence="2 3">
    <name type="scientific">Leptosia nina</name>
    <dbReference type="NCBI Taxonomy" id="320188"/>
    <lineage>
        <taxon>Eukaryota</taxon>
        <taxon>Metazoa</taxon>
        <taxon>Ecdysozoa</taxon>
        <taxon>Arthropoda</taxon>
        <taxon>Hexapoda</taxon>
        <taxon>Insecta</taxon>
        <taxon>Pterygota</taxon>
        <taxon>Neoptera</taxon>
        <taxon>Endopterygota</taxon>
        <taxon>Lepidoptera</taxon>
        <taxon>Glossata</taxon>
        <taxon>Ditrysia</taxon>
        <taxon>Papilionoidea</taxon>
        <taxon>Pieridae</taxon>
        <taxon>Pierinae</taxon>
        <taxon>Leptosia</taxon>
    </lineage>
</organism>